<protein>
    <submittedName>
        <fullName evidence="1">Uncharacterized protein</fullName>
    </submittedName>
</protein>
<proteinExistence type="predicted"/>
<accession>A0A0E9XLA0</accession>
<dbReference type="AlphaFoldDB" id="A0A0E9XLA0"/>
<reference evidence="1" key="1">
    <citation type="submission" date="2014-11" db="EMBL/GenBank/DDBJ databases">
        <authorList>
            <person name="Amaro Gonzalez C."/>
        </authorList>
    </citation>
    <scope>NUCLEOTIDE SEQUENCE</scope>
</reference>
<evidence type="ECO:0000313" key="1">
    <source>
        <dbReference type="EMBL" id="JAI03508.1"/>
    </source>
</evidence>
<sequence length="18" mass="1934">MTTVTSKHKRTTTGNLSA</sequence>
<organism evidence="1">
    <name type="scientific">Anguilla anguilla</name>
    <name type="common">European freshwater eel</name>
    <name type="synonym">Muraena anguilla</name>
    <dbReference type="NCBI Taxonomy" id="7936"/>
    <lineage>
        <taxon>Eukaryota</taxon>
        <taxon>Metazoa</taxon>
        <taxon>Chordata</taxon>
        <taxon>Craniata</taxon>
        <taxon>Vertebrata</taxon>
        <taxon>Euteleostomi</taxon>
        <taxon>Actinopterygii</taxon>
        <taxon>Neopterygii</taxon>
        <taxon>Teleostei</taxon>
        <taxon>Anguilliformes</taxon>
        <taxon>Anguillidae</taxon>
        <taxon>Anguilla</taxon>
    </lineage>
</organism>
<reference evidence="1" key="2">
    <citation type="journal article" date="2015" name="Fish Shellfish Immunol.">
        <title>Early steps in the European eel (Anguilla anguilla)-Vibrio vulnificus interaction in the gills: Role of the RtxA13 toxin.</title>
        <authorList>
            <person name="Callol A."/>
            <person name="Pajuelo D."/>
            <person name="Ebbesson L."/>
            <person name="Teles M."/>
            <person name="MacKenzie S."/>
            <person name="Amaro C."/>
        </authorList>
    </citation>
    <scope>NUCLEOTIDE SEQUENCE</scope>
</reference>
<name>A0A0E9XLA0_ANGAN</name>
<dbReference type="EMBL" id="GBXM01005070">
    <property type="protein sequence ID" value="JAI03508.1"/>
    <property type="molecule type" value="Transcribed_RNA"/>
</dbReference>